<evidence type="ECO:0000313" key="9">
    <source>
        <dbReference type="EMBL" id="MBD8036066.1"/>
    </source>
</evidence>
<evidence type="ECO:0000259" key="8">
    <source>
        <dbReference type="Pfam" id="PF02163"/>
    </source>
</evidence>
<evidence type="ECO:0000256" key="4">
    <source>
        <dbReference type="ARBA" id="ARBA00022692"/>
    </source>
</evidence>
<evidence type="ECO:0000256" key="7">
    <source>
        <dbReference type="SAM" id="Phobius"/>
    </source>
</evidence>
<dbReference type="Proteomes" id="UP000619101">
    <property type="component" value="Unassembled WGS sequence"/>
</dbReference>
<evidence type="ECO:0000256" key="5">
    <source>
        <dbReference type="ARBA" id="ARBA00022989"/>
    </source>
</evidence>
<feature type="transmembrane region" description="Helical" evidence="7">
    <location>
        <begin position="135"/>
        <end position="154"/>
    </location>
</feature>
<protein>
    <recommendedName>
        <fullName evidence="8">Peptidase M50 domain-containing protein</fullName>
    </recommendedName>
</protein>
<dbReference type="InterPro" id="IPR008915">
    <property type="entry name" value="Peptidase_M50"/>
</dbReference>
<keyword evidence="4 7" id="KW-0812">Transmembrane</keyword>
<accession>A0ABR8XVT3</accession>
<reference evidence="9 10" key="1">
    <citation type="submission" date="2020-08" db="EMBL/GenBank/DDBJ databases">
        <title>A Genomic Blueprint of the Chicken Gut Microbiome.</title>
        <authorList>
            <person name="Gilroy R."/>
            <person name="Ravi A."/>
            <person name="Getino M."/>
            <person name="Pursley I."/>
            <person name="Horton D.L."/>
            <person name="Alikhan N.-F."/>
            <person name="Baker D."/>
            <person name="Gharbi K."/>
            <person name="Hall N."/>
            <person name="Watson M."/>
            <person name="Adriaenssens E.M."/>
            <person name="Foster-Nyarko E."/>
            <person name="Jarju S."/>
            <person name="Secka A."/>
            <person name="Antonio M."/>
            <person name="Oren A."/>
            <person name="Chaudhuri R."/>
            <person name="La Ragione R.M."/>
            <person name="Hildebrand F."/>
            <person name="Pallen M.J."/>
        </authorList>
    </citation>
    <scope>NUCLEOTIDE SEQUENCE [LARGE SCALE GENOMIC DNA]</scope>
    <source>
        <strain evidence="9 10">A46</strain>
    </source>
</reference>
<comment type="similarity">
    <text evidence="3">Belongs to the peptidase M50B family.</text>
</comment>
<dbReference type="EMBL" id="JACSPZ010000002">
    <property type="protein sequence ID" value="MBD8036066.1"/>
    <property type="molecule type" value="Genomic_DNA"/>
</dbReference>
<comment type="cofactor">
    <cofactor evidence="1">
        <name>Zn(2+)</name>
        <dbReference type="ChEBI" id="CHEBI:29105"/>
    </cofactor>
</comment>
<evidence type="ECO:0000313" key="10">
    <source>
        <dbReference type="Proteomes" id="UP000619101"/>
    </source>
</evidence>
<feature type="domain" description="Peptidase M50" evidence="8">
    <location>
        <begin position="38"/>
        <end position="276"/>
    </location>
</feature>
<feature type="transmembrane region" description="Helical" evidence="7">
    <location>
        <begin position="107"/>
        <end position="129"/>
    </location>
</feature>
<gene>
    <name evidence="9" type="ORF">H9635_04880</name>
</gene>
<keyword evidence="5 7" id="KW-1133">Transmembrane helix</keyword>
<comment type="caution">
    <text evidence="9">The sequence shown here is derived from an EMBL/GenBank/DDBJ whole genome shotgun (WGS) entry which is preliminary data.</text>
</comment>
<dbReference type="RefSeq" id="WP_191699029.1">
    <property type="nucleotide sequence ID" value="NZ_JACSPZ010000002.1"/>
</dbReference>
<dbReference type="Pfam" id="PF02163">
    <property type="entry name" value="Peptidase_M50"/>
    <property type="match status" value="1"/>
</dbReference>
<sequence length="344" mass="38737">MQFIKSPLGVTILFSLVALGFQLTAFADTFQTIWLFSVLAIATFFIHELGHALFAVAAGYQFNFLTAGPITIERNKISANKSWAFFGGVASCLPKTDDLQIIRRQHLWFAAGGPIISLIVGSGSLILGYIFDLQIILFFGMLNVVIFLVTAIPFNGGMKSDGRVILELLSDKDQNQFVSSLILMKEMMTPVHPTSWSSNLVEQARTVQPSEENISTSYLLFYYDLLKHDYETASKAITEYKSIPVTKKNKMTMQFITHIKQLDLVMLGHTAALEEMSELHKMIAPIEPISYKRSEWMIAKLSGNEALASKKLVEHRKQIEQGKSQFGFFYAEERLTDLVEEKLK</sequence>
<evidence type="ECO:0000256" key="6">
    <source>
        <dbReference type="ARBA" id="ARBA00023136"/>
    </source>
</evidence>
<proteinExistence type="inferred from homology"/>
<evidence type="ECO:0000256" key="3">
    <source>
        <dbReference type="ARBA" id="ARBA00007931"/>
    </source>
</evidence>
<organism evidence="9 10">
    <name type="scientific">Solibacillus faecavium</name>
    <dbReference type="NCBI Taxonomy" id="2762221"/>
    <lineage>
        <taxon>Bacteria</taxon>
        <taxon>Bacillati</taxon>
        <taxon>Bacillota</taxon>
        <taxon>Bacilli</taxon>
        <taxon>Bacillales</taxon>
        <taxon>Caryophanaceae</taxon>
        <taxon>Solibacillus</taxon>
    </lineage>
</organism>
<keyword evidence="6 7" id="KW-0472">Membrane</keyword>
<name>A0ABR8XVT3_9BACL</name>
<evidence type="ECO:0000256" key="1">
    <source>
        <dbReference type="ARBA" id="ARBA00001947"/>
    </source>
</evidence>
<evidence type="ECO:0000256" key="2">
    <source>
        <dbReference type="ARBA" id="ARBA00004141"/>
    </source>
</evidence>
<feature type="transmembrane region" description="Helical" evidence="7">
    <location>
        <begin position="37"/>
        <end position="60"/>
    </location>
</feature>
<keyword evidence="10" id="KW-1185">Reference proteome</keyword>
<comment type="subcellular location">
    <subcellularLocation>
        <location evidence="2">Membrane</location>
        <topology evidence="2">Multi-pass membrane protein</topology>
    </subcellularLocation>
</comment>